<evidence type="ECO:0000256" key="1">
    <source>
        <dbReference type="ARBA" id="ARBA00005051"/>
    </source>
</evidence>
<comment type="function">
    <text evidence="10">Catalyzes the transfer of pyrophosphate from adenosine triphosphate (ATP) to 6-hydroxymethyl-7,8-dihydropterin, an enzymatic step in folate biosynthesis pathway.</text>
</comment>
<accession>A0A1I1PAN7</accession>
<evidence type="ECO:0000256" key="2">
    <source>
        <dbReference type="ARBA" id="ARBA00005810"/>
    </source>
</evidence>
<dbReference type="GO" id="GO:0046656">
    <property type="term" value="P:folic acid biosynthetic process"/>
    <property type="evidence" value="ECO:0007669"/>
    <property type="project" value="UniProtKB-KW"/>
</dbReference>
<dbReference type="EC" id="2.7.6.3" evidence="3"/>
<dbReference type="AlphaFoldDB" id="A0A1I1PAN7"/>
<dbReference type="Gene3D" id="3.30.70.560">
    <property type="entry name" value="7,8-Dihydro-6-hydroxymethylpterin-pyrophosphokinase HPPK"/>
    <property type="match status" value="1"/>
</dbReference>
<dbReference type="GO" id="GO:0005524">
    <property type="term" value="F:ATP binding"/>
    <property type="evidence" value="ECO:0007669"/>
    <property type="project" value="UniProtKB-KW"/>
</dbReference>
<feature type="domain" description="7,8-dihydro-6-hydroxymethylpterin-pyrophosphokinase" evidence="13">
    <location>
        <begin position="101"/>
        <end position="112"/>
    </location>
</feature>
<dbReference type="InterPro" id="IPR000550">
    <property type="entry name" value="Hppk"/>
</dbReference>
<evidence type="ECO:0000313" key="15">
    <source>
        <dbReference type="Proteomes" id="UP000198728"/>
    </source>
</evidence>
<dbReference type="CDD" id="cd00483">
    <property type="entry name" value="HPPK"/>
    <property type="match status" value="1"/>
</dbReference>
<dbReference type="GO" id="GO:0003848">
    <property type="term" value="F:2-amino-4-hydroxy-6-hydroxymethyldihydropteridine diphosphokinase activity"/>
    <property type="evidence" value="ECO:0007669"/>
    <property type="project" value="UniProtKB-EC"/>
</dbReference>
<dbReference type="SUPFAM" id="SSF55083">
    <property type="entry name" value="6-hydroxymethyl-7,8-dihydropterin pyrophosphokinase, HPPK"/>
    <property type="match status" value="1"/>
</dbReference>
<organism evidence="14 15">
    <name type="scientific">Tropicimonas isoalkanivorans</name>
    <dbReference type="NCBI Taxonomy" id="441112"/>
    <lineage>
        <taxon>Bacteria</taxon>
        <taxon>Pseudomonadati</taxon>
        <taxon>Pseudomonadota</taxon>
        <taxon>Alphaproteobacteria</taxon>
        <taxon>Rhodobacterales</taxon>
        <taxon>Roseobacteraceae</taxon>
        <taxon>Tropicimonas</taxon>
    </lineage>
</organism>
<keyword evidence="8" id="KW-0067">ATP-binding</keyword>
<keyword evidence="5" id="KW-0808">Transferase</keyword>
<proteinExistence type="inferred from homology"/>
<evidence type="ECO:0000256" key="10">
    <source>
        <dbReference type="ARBA" id="ARBA00029409"/>
    </source>
</evidence>
<dbReference type="GO" id="GO:0016301">
    <property type="term" value="F:kinase activity"/>
    <property type="evidence" value="ECO:0007669"/>
    <property type="project" value="UniProtKB-KW"/>
</dbReference>
<gene>
    <name evidence="14" type="ORF">SAMN04488094_11499</name>
</gene>
<evidence type="ECO:0000256" key="11">
    <source>
        <dbReference type="ARBA" id="ARBA00029766"/>
    </source>
</evidence>
<evidence type="ECO:0000256" key="6">
    <source>
        <dbReference type="ARBA" id="ARBA00022741"/>
    </source>
</evidence>
<dbReference type="InterPro" id="IPR035907">
    <property type="entry name" value="Hppk_sf"/>
</dbReference>
<dbReference type="GO" id="GO:0046654">
    <property type="term" value="P:tetrahydrofolate biosynthetic process"/>
    <property type="evidence" value="ECO:0007669"/>
    <property type="project" value="UniProtKB-UniPathway"/>
</dbReference>
<keyword evidence="9" id="KW-0289">Folate biosynthesis</keyword>
<dbReference type="NCBIfam" id="TIGR01498">
    <property type="entry name" value="folK"/>
    <property type="match status" value="1"/>
</dbReference>
<evidence type="ECO:0000256" key="8">
    <source>
        <dbReference type="ARBA" id="ARBA00022840"/>
    </source>
</evidence>
<evidence type="ECO:0000259" key="13">
    <source>
        <dbReference type="PROSITE" id="PS00794"/>
    </source>
</evidence>
<dbReference type="PANTHER" id="PTHR43071">
    <property type="entry name" value="2-AMINO-4-HYDROXY-6-HYDROXYMETHYLDIHYDROPTERIDINE PYROPHOSPHOKINASE"/>
    <property type="match status" value="1"/>
</dbReference>
<dbReference type="EMBL" id="FOLG01000014">
    <property type="protein sequence ID" value="SFD07011.1"/>
    <property type="molecule type" value="Genomic_DNA"/>
</dbReference>
<protein>
    <recommendedName>
        <fullName evidence="4">2-amino-4-hydroxy-6-hydroxymethyldihydropteridine pyrophosphokinase</fullName>
        <ecNumber evidence="3">2.7.6.3</ecNumber>
    </recommendedName>
    <alternativeName>
        <fullName evidence="11">6-hydroxymethyl-7,8-dihydropterin pyrophosphokinase</fullName>
    </alternativeName>
    <alternativeName>
        <fullName evidence="12">7,8-dihydro-6-hydroxymethylpterin-pyrophosphokinase</fullName>
    </alternativeName>
</protein>
<dbReference type="Pfam" id="PF01288">
    <property type="entry name" value="HPPK"/>
    <property type="match status" value="1"/>
</dbReference>
<comment type="pathway">
    <text evidence="1">Cofactor biosynthesis; tetrahydrofolate biosynthesis; 2-amino-4-hydroxy-6-hydroxymethyl-7,8-dihydropteridine diphosphate from 7,8-dihydroneopterin triphosphate: step 4/4.</text>
</comment>
<evidence type="ECO:0000256" key="9">
    <source>
        <dbReference type="ARBA" id="ARBA00022909"/>
    </source>
</evidence>
<keyword evidence="15" id="KW-1185">Reference proteome</keyword>
<evidence type="ECO:0000313" key="14">
    <source>
        <dbReference type="EMBL" id="SFD07011.1"/>
    </source>
</evidence>
<dbReference type="PROSITE" id="PS00794">
    <property type="entry name" value="HPPK"/>
    <property type="match status" value="1"/>
</dbReference>
<evidence type="ECO:0000256" key="4">
    <source>
        <dbReference type="ARBA" id="ARBA00016218"/>
    </source>
</evidence>
<dbReference type="PANTHER" id="PTHR43071:SF1">
    <property type="entry name" value="2-AMINO-4-HYDROXY-6-HYDROXYMETHYLDIHYDROPTERIDINE PYROPHOSPHOKINASE"/>
    <property type="match status" value="1"/>
</dbReference>
<evidence type="ECO:0000256" key="7">
    <source>
        <dbReference type="ARBA" id="ARBA00022777"/>
    </source>
</evidence>
<keyword evidence="7 14" id="KW-0418">Kinase</keyword>
<reference evidence="14 15" key="1">
    <citation type="submission" date="2016-10" db="EMBL/GenBank/DDBJ databases">
        <authorList>
            <person name="de Groot N.N."/>
        </authorList>
    </citation>
    <scope>NUCLEOTIDE SEQUENCE [LARGE SCALE GENOMIC DNA]</scope>
    <source>
        <strain evidence="14 15">DSM 19548</strain>
    </source>
</reference>
<evidence type="ECO:0000256" key="5">
    <source>
        <dbReference type="ARBA" id="ARBA00022679"/>
    </source>
</evidence>
<dbReference type="STRING" id="441112.SAMN04488094_11499"/>
<evidence type="ECO:0000256" key="12">
    <source>
        <dbReference type="ARBA" id="ARBA00033413"/>
    </source>
</evidence>
<evidence type="ECO:0000256" key="3">
    <source>
        <dbReference type="ARBA" id="ARBA00013253"/>
    </source>
</evidence>
<dbReference type="UniPathway" id="UPA00077">
    <property type="reaction ID" value="UER00155"/>
</dbReference>
<name>A0A1I1PAN7_9RHOB</name>
<sequence length="208" mass="22999">MPQEISRYKCDTKSLISVGSNVATAELEPKELVLAGIEALINAELSVEAASRLYATPCVPAGAGPDYVNAALAVRTQLPPTELLARLHEVEARFGRRRERRWGARTLDLDLLDARGVVMPDKETWRHWYALPFDAQQREMPDELLLPHPRMHERAFVLVPLAEIAPDWVHPVLGQSVTQMCEALPAKEISGIVPIDSAESLALPAKGR</sequence>
<comment type="similarity">
    <text evidence="2">Belongs to the HPPK family.</text>
</comment>
<keyword evidence="6" id="KW-0547">Nucleotide-binding</keyword>
<dbReference type="RefSeq" id="WP_281244963.1">
    <property type="nucleotide sequence ID" value="NZ_FOLG01000014.1"/>
</dbReference>
<dbReference type="Proteomes" id="UP000198728">
    <property type="component" value="Unassembled WGS sequence"/>
</dbReference>